<keyword evidence="13" id="KW-1185">Reference proteome</keyword>
<dbReference type="PANTHER" id="PTHR33281:SF19">
    <property type="entry name" value="VOLTAGE-DEPENDENT ANION CHANNEL-FORMING PROTEIN YNEE"/>
    <property type="match status" value="1"/>
</dbReference>
<dbReference type="RefSeq" id="WP_072981094.1">
    <property type="nucleotide sequence ID" value="NZ_FQXT01000002.1"/>
</dbReference>
<keyword evidence="5 9" id="KW-1133">Transmembrane helix</keyword>
<evidence type="ECO:0000256" key="1">
    <source>
        <dbReference type="ARBA" id="ARBA00004651"/>
    </source>
</evidence>
<dbReference type="InterPro" id="IPR044669">
    <property type="entry name" value="YneE/VCCN1/2-like"/>
</dbReference>
<reference evidence="10 13" key="3">
    <citation type="submission" date="2018-07" db="EMBL/GenBank/DDBJ databases">
        <title>Leeuwenhoekiella genomics.</title>
        <authorList>
            <person name="Tahon G."/>
            <person name="Willems A."/>
        </authorList>
    </citation>
    <scope>NUCLEOTIDE SEQUENCE [LARGE SCALE GENOMIC DNA]</scope>
    <source>
        <strain evidence="10 13">LMG 24856</strain>
    </source>
</reference>
<keyword evidence="3" id="KW-1003">Cell membrane</keyword>
<comment type="subcellular location">
    <subcellularLocation>
        <location evidence="1">Cell membrane</location>
        <topology evidence="1">Multi-pass membrane protein</topology>
    </subcellularLocation>
</comment>
<evidence type="ECO:0000313" key="11">
    <source>
        <dbReference type="EMBL" id="SHH83129.1"/>
    </source>
</evidence>
<dbReference type="GO" id="GO:0005886">
    <property type="term" value="C:plasma membrane"/>
    <property type="evidence" value="ECO:0007669"/>
    <property type="project" value="UniProtKB-SubCell"/>
</dbReference>
<sequence>MLIKRNISWKLIIRLTWRNLIFFLIYSLVIFYAYHDLGFEDIDIPFEPLTVIGIAVSFYLGFKNSQSYDRFWEGRKIWGMIVNWSRTWGIRTLSLIKLDDAEAEKEIKRDLIYRHIAWLNALRVQLRQPRSWTLQEGRYVERLFDRHNERNIESNQAYQFVGHEEYDEIKKRVNPATHLIKNQGLIVQRLRKDGVIDGFQEMQLQEALAKFYDFQGMCERIKNTPFPRQYGYFSKVFTWIFVLLLPLGLLNIFENHVTDTVHPSQQISIMFLQMIPFTILIMWIFTTMEYVGDASEDPFEGKANDVPMTALCRTIEIDLRDMLDEEDLPAGIEPKDDILY</sequence>
<keyword evidence="4 9" id="KW-0812">Transmembrane</keyword>
<keyword evidence="7 9" id="KW-0472">Membrane</keyword>
<accession>A0A1M5W6A5</accession>
<evidence type="ECO:0000256" key="4">
    <source>
        <dbReference type="ARBA" id="ARBA00022692"/>
    </source>
</evidence>
<evidence type="ECO:0000313" key="13">
    <source>
        <dbReference type="Proteomes" id="UP000290037"/>
    </source>
</evidence>
<dbReference type="Proteomes" id="UP000290037">
    <property type="component" value="Unassembled WGS sequence"/>
</dbReference>
<keyword evidence="6" id="KW-0406">Ion transport</keyword>
<dbReference type="Pfam" id="PF25539">
    <property type="entry name" value="Bestrophin_2"/>
    <property type="match status" value="1"/>
</dbReference>
<dbReference type="EMBL" id="FQXT01000002">
    <property type="protein sequence ID" value="SHH83129.1"/>
    <property type="molecule type" value="Genomic_DNA"/>
</dbReference>
<reference evidence="12" key="1">
    <citation type="submission" date="2016-11" db="EMBL/GenBank/DDBJ databases">
        <authorList>
            <person name="Varghese N."/>
            <person name="Submissions S."/>
        </authorList>
    </citation>
    <scope>NUCLEOTIDE SEQUENCE [LARGE SCALE GENOMIC DNA]</scope>
    <source>
        <strain evidence="12">DSM 19859</strain>
    </source>
</reference>
<comment type="similarity">
    <text evidence="8">Belongs to the anion channel-forming bestrophin (TC 1.A.46) family.</text>
</comment>
<evidence type="ECO:0000256" key="2">
    <source>
        <dbReference type="ARBA" id="ARBA00022448"/>
    </source>
</evidence>
<evidence type="ECO:0000313" key="10">
    <source>
        <dbReference type="EMBL" id="RXG31227.1"/>
    </source>
</evidence>
<evidence type="ECO:0000313" key="12">
    <source>
        <dbReference type="Proteomes" id="UP000184240"/>
    </source>
</evidence>
<proteinExistence type="inferred from homology"/>
<reference evidence="11" key="2">
    <citation type="submission" date="2016-11" db="EMBL/GenBank/DDBJ databases">
        <authorList>
            <person name="Jaros S."/>
            <person name="Januszkiewicz K."/>
            <person name="Wedrychowicz H."/>
        </authorList>
    </citation>
    <scope>NUCLEOTIDE SEQUENCE [LARGE SCALE GENOMIC DNA]</scope>
    <source>
        <strain evidence="11">DSM 19859</strain>
    </source>
</reference>
<feature type="transmembrane region" description="Helical" evidence="9">
    <location>
        <begin position="230"/>
        <end position="253"/>
    </location>
</feature>
<evidence type="ECO:0000256" key="3">
    <source>
        <dbReference type="ARBA" id="ARBA00022475"/>
    </source>
</evidence>
<feature type="transmembrane region" description="Helical" evidence="9">
    <location>
        <begin position="265"/>
        <end position="285"/>
    </location>
</feature>
<dbReference type="STRING" id="573501.SAMN04487999_1074"/>
<dbReference type="PANTHER" id="PTHR33281">
    <property type="entry name" value="UPF0187 PROTEIN YNEE"/>
    <property type="match status" value="1"/>
</dbReference>
<name>A0A1M5W6A5_9FLAO</name>
<protein>
    <submittedName>
        <fullName evidence="10 11">Membrane protein</fullName>
    </submittedName>
</protein>
<dbReference type="GO" id="GO:0005254">
    <property type="term" value="F:chloride channel activity"/>
    <property type="evidence" value="ECO:0007669"/>
    <property type="project" value="InterPro"/>
</dbReference>
<dbReference type="OrthoDB" id="445589at2"/>
<dbReference type="EMBL" id="QOVN01000001">
    <property type="protein sequence ID" value="RXG31227.1"/>
    <property type="molecule type" value="Genomic_DNA"/>
</dbReference>
<dbReference type="AlphaFoldDB" id="A0A1M5W6A5"/>
<gene>
    <name evidence="10" type="ORF">DSM01_367</name>
    <name evidence="11" type="ORF">SAMN04487999_1074</name>
</gene>
<feature type="transmembrane region" description="Helical" evidence="9">
    <location>
        <begin position="46"/>
        <end position="62"/>
    </location>
</feature>
<evidence type="ECO:0000256" key="7">
    <source>
        <dbReference type="ARBA" id="ARBA00023136"/>
    </source>
</evidence>
<evidence type="ECO:0000256" key="9">
    <source>
        <dbReference type="SAM" id="Phobius"/>
    </source>
</evidence>
<evidence type="ECO:0000256" key="5">
    <source>
        <dbReference type="ARBA" id="ARBA00022989"/>
    </source>
</evidence>
<keyword evidence="2" id="KW-0813">Transport</keyword>
<dbReference type="Proteomes" id="UP000184240">
    <property type="component" value="Unassembled WGS sequence"/>
</dbReference>
<evidence type="ECO:0000256" key="8">
    <source>
        <dbReference type="ARBA" id="ARBA00034708"/>
    </source>
</evidence>
<feature type="transmembrane region" description="Helical" evidence="9">
    <location>
        <begin position="12"/>
        <end position="34"/>
    </location>
</feature>
<evidence type="ECO:0000256" key="6">
    <source>
        <dbReference type="ARBA" id="ARBA00023065"/>
    </source>
</evidence>
<organism evidence="11 12">
    <name type="scientific">Leeuwenhoekiella palythoae</name>
    <dbReference type="NCBI Taxonomy" id="573501"/>
    <lineage>
        <taxon>Bacteria</taxon>
        <taxon>Pseudomonadati</taxon>
        <taxon>Bacteroidota</taxon>
        <taxon>Flavobacteriia</taxon>
        <taxon>Flavobacteriales</taxon>
        <taxon>Flavobacteriaceae</taxon>
        <taxon>Leeuwenhoekiella</taxon>
    </lineage>
</organism>